<organism evidence="4 5">
    <name type="scientific">Streptomyces varsoviensis</name>
    <dbReference type="NCBI Taxonomy" id="67373"/>
    <lineage>
        <taxon>Bacteria</taxon>
        <taxon>Bacillati</taxon>
        <taxon>Actinomycetota</taxon>
        <taxon>Actinomycetes</taxon>
        <taxon>Kitasatosporales</taxon>
        <taxon>Streptomycetaceae</taxon>
        <taxon>Streptomyces</taxon>
    </lineage>
</organism>
<protein>
    <recommendedName>
        <fullName evidence="3">Carrier domain-containing protein</fullName>
    </recommendedName>
</protein>
<dbReference type="PROSITE" id="PS00012">
    <property type="entry name" value="PHOSPHOPANTETHEINE"/>
    <property type="match status" value="1"/>
</dbReference>
<keyword evidence="1" id="KW-0596">Phosphopantetheine</keyword>
<evidence type="ECO:0000313" key="4">
    <source>
        <dbReference type="EMBL" id="KOG54950.1"/>
    </source>
</evidence>
<feature type="domain" description="Carrier" evidence="3">
    <location>
        <begin position="1"/>
        <end position="51"/>
    </location>
</feature>
<dbReference type="PROSITE" id="PS50075">
    <property type="entry name" value="CARRIER"/>
    <property type="match status" value="1"/>
</dbReference>
<dbReference type="Gene3D" id="3.40.50.1820">
    <property type="entry name" value="alpha/beta hydrolase"/>
    <property type="match status" value="1"/>
</dbReference>
<evidence type="ECO:0000256" key="1">
    <source>
        <dbReference type="ARBA" id="ARBA00022450"/>
    </source>
</evidence>
<keyword evidence="5" id="KW-1185">Reference proteome</keyword>
<dbReference type="Pfam" id="PF00550">
    <property type="entry name" value="PP-binding"/>
    <property type="match status" value="1"/>
</dbReference>
<reference evidence="4 5" key="1">
    <citation type="submission" date="2015-07" db="EMBL/GenBank/DDBJ databases">
        <authorList>
            <person name="Ju K.-S."/>
            <person name="Doroghazi J.R."/>
            <person name="Metcalf W.W."/>
        </authorList>
    </citation>
    <scope>NUCLEOTIDE SEQUENCE [LARGE SCALE GENOMIC DNA]</scope>
    <source>
        <strain evidence="4 5">NRRL B-3589</strain>
    </source>
</reference>
<sequence>DEDFFELGGHSLLAIRLVSRARSTLGVEMAIRQLFETPTVAALSEALDAAAGGEARPAVVPMERPERLPLSFAQQRLW</sequence>
<comment type="caution">
    <text evidence="4">The sequence shown here is derived from an EMBL/GenBank/DDBJ whole genome shotgun (WGS) entry which is preliminary data.</text>
</comment>
<accession>A0ABR5ISN7</accession>
<dbReference type="SUPFAM" id="SSF47336">
    <property type="entry name" value="ACP-like"/>
    <property type="match status" value="1"/>
</dbReference>
<dbReference type="EMBL" id="LGUT01004306">
    <property type="protein sequence ID" value="KOG54950.1"/>
    <property type="molecule type" value="Genomic_DNA"/>
</dbReference>
<name>A0ABR5ISN7_9ACTN</name>
<dbReference type="InterPro" id="IPR006162">
    <property type="entry name" value="Ppantetheine_attach_site"/>
</dbReference>
<dbReference type="InterPro" id="IPR036736">
    <property type="entry name" value="ACP-like_sf"/>
</dbReference>
<dbReference type="PANTHER" id="PTHR45527">
    <property type="entry name" value="NONRIBOSOMAL PEPTIDE SYNTHETASE"/>
    <property type="match status" value="1"/>
</dbReference>
<keyword evidence="2" id="KW-0597">Phosphoprotein</keyword>
<gene>
    <name evidence="4" type="ORF">ADK38_43855</name>
</gene>
<proteinExistence type="predicted"/>
<dbReference type="Proteomes" id="UP000037020">
    <property type="component" value="Unassembled WGS sequence"/>
</dbReference>
<dbReference type="InterPro" id="IPR009081">
    <property type="entry name" value="PP-bd_ACP"/>
</dbReference>
<feature type="non-terminal residue" evidence="4">
    <location>
        <position position="1"/>
    </location>
</feature>
<evidence type="ECO:0000313" key="5">
    <source>
        <dbReference type="Proteomes" id="UP000037020"/>
    </source>
</evidence>
<dbReference type="InterPro" id="IPR029058">
    <property type="entry name" value="AB_hydrolase_fold"/>
</dbReference>
<evidence type="ECO:0000259" key="3">
    <source>
        <dbReference type="PROSITE" id="PS50075"/>
    </source>
</evidence>
<dbReference type="PANTHER" id="PTHR45527:SF1">
    <property type="entry name" value="FATTY ACID SYNTHASE"/>
    <property type="match status" value="1"/>
</dbReference>
<evidence type="ECO:0000256" key="2">
    <source>
        <dbReference type="ARBA" id="ARBA00022553"/>
    </source>
</evidence>
<feature type="non-terminal residue" evidence="4">
    <location>
        <position position="78"/>
    </location>
</feature>